<sequence>MPWELSMVGGVKLVKLKQEDWRKFEVKVNHAEVQSKRRKMTTSSANPSPKKEAQCYLQEFSKLSQIVKLIVWMLRFHKNDSKNENRRAGNLDVEDIYEAERRLLHLVQREEEEKIDITMPRFHMQILLEKLQEWYWNLRGRNMVRLVISKCVWCRRVESRKITTNLAPHSEDRLNDASVFEVCRVDMVGPLKDISNQAGEVPEKTAGGFEEKILRRVLGPSGAAEKWNNKGPKALEIGDAVLISSDSRRRL</sequence>
<protein>
    <recommendedName>
        <fullName evidence="3">Integrase zinc-binding domain-containing protein</fullName>
    </recommendedName>
</protein>
<organism evidence="1 2">
    <name type="scientific">Dryococelus australis</name>
    <dbReference type="NCBI Taxonomy" id="614101"/>
    <lineage>
        <taxon>Eukaryota</taxon>
        <taxon>Metazoa</taxon>
        <taxon>Ecdysozoa</taxon>
        <taxon>Arthropoda</taxon>
        <taxon>Hexapoda</taxon>
        <taxon>Insecta</taxon>
        <taxon>Pterygota</taxon>
        <taxon>Neoptera</taxon>
        <taxon>Polyneoptera</taxon>
        <taxon>Phasmatodea</taxon>
        <taxon>Verophasmatodea</taxon>
        <taxon>Anareolatae</taxon>
        <taxon>Phasmatidae</taxon>
        <taxon>Eurycanthinae</taxon>
        <taxon>Dryococelus</taxon>
    </lineage>
</organism>
<dbReference type="EMBL" id="JARBHB010000007">
    <property type="protein sequence ID" value="KAJ8879562.1"/>
    <property type="molecule type" value="Genomic_DNA"/>
</dbReference>
<proteinExistence type="predicted"/>
<reference evidence="1 2" key="1">
    <citation type="submission" date="2023-02" db="EMBL/GenBank/DDBJ databases">
        <title>LHISI_Scaffold_Assembly.</title>
        <authorList>
            <person name="Stuart O.P."/>
            <person name="Cleave R."/>
            <person name="Magrath M.J.L."/>
            <person name="Mikheyev A.S."/>
        </authorList>
    </citation>
    <scope>NUCLEOTIDE SEQUENCE [LARGE SCALE GENOMIC DNA]</scope>
    <source>
        <strain evidence="1">Daus_M_001</strain>
        <tissue evidence="1">Leg muscle</tissue>
    </source>
</reference>
<accession>A0ABQ9H5K1</accession>
<dbReference type="Proteomes" id="UP001159363">
    <property type="component" value="Chromosome 6"/>
</dbReference>
<evidence type="ECO:0000313" key="1">
    <source>
        <dbReference type="EMBL" id="KAJ8879562.1"/>
    </source>
</evidence>
<keyword evidence="2" id="KW-1185">Reference proteome</keyword>
<gene>
    <name evidence="1" type="ORF">PR048_020170</name>
</gene>
<evidence type="ECO:0000313" key="2">
    <source>
        <dbReference type="Proteomes" id="UP001159363"/>
    </source>
</evidence>
<name>A0ABQ9H5K1_9NEOP</name>
<evidence type="ECO:0008006" key="3">
    <source>
        <dbReference type="Google" id="ProtNLM"/>
    </source>
</evidence>
<comment type="caution">
    <text evidence="1">The sequence shown here is derived from an EMBL/GenBank/DDBJ whole genome shotgun (WGS) entry which is preliminary data.</text>
</comment>